<dbReference type="EMBL" id="PKPP01002518">
    <property type="protein sequence ID" value="PWA74735.1"/>
    <property type="molecule type" value="Genomic_DNA"/>
</dbReference>
<name>A0A2U1NMK3_ARTAN</name>
<feature type="compositionally biased region" description="Acidic residues" evidence="1">
    <location>
        <begin position="55"/>
        <end position="67"/>
    </location>
</feature>
<accession>A0A2U1NMK3</accession>
<feature type="compositionally biased region" description="Polar residues" evidence="1">
    <location>
        <begin position="20"/>
        <end position="35"/>
    </location>
</feature>
<protein>
    <submittedName>
        <fullName evidence="2">DNA-binding domain-containing protein</fullName>
    </submittedName>
</protein>
<feature type="region of interest" description="Disordered" evidence="1">
    <location>
        <begin position="1"/>
        <end position="78"/>
    </location>
</feature>
<dbReference type="OrthoDB" id="771648at2759"/>
<feature type="compositionally biased region" description="Basic and acidic residues" evidence="1">
    <location>
        <begin position="39"/>
        <end position="54"/>
    </location>
</feature>
<proteinExistence type="predicted"/>
<dbReference type="AlphaFoldDB" id="A0A2U1NMK3"/>
<sequence length="141" mass="16194">MASGKSKQMDFDHQMGGENSGLSPQQLQSYWNDTLSPRELVKDDTEKVESKEIVTENDEHETTEENSDPAWGEMAESWYNSGWGPGSANWDSLDSNDSLMFPSSFNLENIQEHEEHQEHEHGNYDFSLESQVNPFFWKDDA</sequence>
<dbReference type="Proteomes" id="UP000245207">
    <property type="component" value="Unassembled WGS sequence"/>
</dbReference>
<comment type="caution">
    <text evidence="2">The sequence shown here is derived from an EMBL/GenBank/DDBJ whole genome shotgun (WGS) entry which is preliminary data.</text>
</comment>
<dbReference type="GO" id="GO:0003677">
    <property type="term" value="F:DNA binding"/>
    <property type="evidence" value="ECO:0007669"/>
    <property type="project" value="UniProtKB-KW"/>
</dbReference>
<evidence type="ECO:0000313" key="2">
    <source>
        <dbReference type="EMBL" id="PWA74735.1"/>
    </source>
</evidence>
<reference evidence="2 3" key="1">
    <citation type="journal article" date="2018" name="Mol. Plant">
        <title>The genome of Artemisia annua provides insight into the evolution of Asteraceae family and artemisinin biosynthesis.</title>
        <authorList>
            <person name="Shen Q."/>
            <person name="Zhang L."/>
            <person name="Liao Z."/>
            <person name="Wang S."/>
            <person name="Yan T."/>
            <person name="Shi P."/>
            <person name="Liu M."/>
            <person name="Fu X."/>
            <person name="Pan Q."/>
            <person name="Wang Y."/>
            <person name="Lv Z."/>
            <person name="Lu X."/>
            <person name="Zhang F."/>
            <person name="Jiang W."/>
            <person name="Ma Y."/>
            <person name="Chen M."/>
            <person name="Hao X."/>
            <person name="Li L."/>
            <person name="Tang Y."/>
            <person name="Lv G."/>
            <person name="Zhou Y."/>
            <person name="Sun X."/>
            <person name="Brodelius P.E."/>
            <person name="Rose J.K.C."/>
            <person name="Tang K."/>
        </authorList>
    </citation>
    <scope>NUCLEOTIDE SEQUENCE [LARGE SCALE GENOMIC DNA]</scope>
    <source>
        <strain evidence="3">cv. Huhao1</strain>
        <tissue evidence="2">Leaf</tissue>
    </source>
</reference>
<keyword evidence="3" id="KW-1185">Reference proteome</keyword>
<evidence type="ECO:0000256" key="1">
    <source>
        <dbReference type="SAM" id="MobiDB-lite"/>
    </source>
</evidence>
<gene>
    <name evidence="2" type="ORF">CTI12_AA248810</name>
</gene>
<keyword evidence="2" id="KW-0238">DNA-binding</keyword>
<organism evidence="2 3">
    <name type="scientific">Artemisia annua</name>
    <name type="common">Sweet wormwood</name>
    <dbReference type="NCBI Taxonomy" id="35608"/>
    <lineage>
        <taxon>Eukaryota</taxon>
        <taxon>Viridiplantae</taxon>
        <taxon>Streptophyta</taxon>
        <taxon>Embryophyta</taxon>
        <taxon>Tracheophyta</taxon>
        <taxon>Spermatophyta</taxon>
        <taxon>Magnoliopsida</taxon>
        <taxon>eudicotyledons</taxon>
        <taxon>Gunneridae</taxon>
        <taxon>Pentapetalae</taxon>
        <taxon>asterids</taxon>
        <taxon>campanulids</taxon>
        <taxon>Asterales</taxon>
        <taxon>Asteraceae</taxon>
        <taxon>Asteroideae</taxon>
        <taxon>Anthemideae</taxon>
        <taxon>Artemisiinae</taxon>
        <taxon>Artemisia</taxon>
    </lineage>
</organism>
<evidence type="ECO:0000313" key="3">
    <source>
        <dbReference type="Proteomes" id="UP000245207"/>
    </source>
</evidence>